<evidence type="ECO:0000313" key="3">
    <source>
        <dbReference type="EMBL" id="SFO95058.1"/>
    </source>
</evidence>
<protein>
    <submittedName>
        <fullName evidence="3">Putative tricarboxylic transport membrane protein</fullName>
    </submittedName>
</protein>
<feature type="transmembrane region" description="Helical" evidence="1">
    <location>
        <begin position="17"/>
        <end position="46"/>
    </location>
</feature>
<dbReference type="Proteomes" id="UP000198892">
    <property type="component" value="Unassembled WGS sequence"/>
</dbReference>
<evidence type="ECO:0000259" key="2">
    <source>
        <dbReference type="Pfam" id="PF01970"/>
    </source>
</evidence>
<name>A0A1I5LCT2_9BACI</name>
<dbReference type="STRING" id="1884432.SAMN05518683_101195"/>
<reference evidence="4" key="1">
    <citation type="submission" date="2016-10" db="EMBL/GenBank/DDBJ databases">
        <authorList>
            <person name="Varghese N."/>
            <person name="Submissions S."/>
        </authorList>
    </citation>
    <scope>NUCLEOTIDE SEQUENCE [LARGE SCALE GENOMIC DNA]</scope>
    <source>
        <strain evidence="4">S7</strain>
    </source>
</reference>
<feature type="transmembrane region" description="Helical" evidence="1">
    <location>
        <begin position="144"/>
        <end position="161"/>
    </location>
</feature>
<keyword evidence="4" id="KW-1185">Reference proteome</keyword>
<feature type="domain" description="DUF112" evidence="2">
    <location>
        <begin position="17"/>
        <end position="439"/>
    </location>
</feature>
<sequence length="512" mass="53848">MEVFQEVLSSLTQPFNLIYMIFGVAAGMIVGALPGLTATMAIAVMLPFTFSMPPDTALITLGGIYIGAIFGGCIAAILINTPGTPSSIATTFDGYPMTQQGKPDQALVTAAVSSGIGGVIGGLALLFLTPMLAALALQFGPPEFFWIALLGLTMVATLSSGSLLKGLIGGSIGLLLSTVGLAPIGGDSRFTFGFSQLQAGFELIVMLIAFFCIPQVIRMIKNQSNTKEQVKPFQSQKGVIGYVFKQIFMRPFLILRSAVIGIIVGIIPGAGGNVASLLSYDATVRMSKDQSTFGKGDVRGVSASEGANNAEVGGSLVPLLALGIPGAPPAAVIIGALLMQGIQPGPNLFEENANLIYTFITAFILANVVMLILALFGSKYIGRVINIPTYYLAPAIVFLTIIGSYAIRNNFTDVVTLIIIGLIGYVLSERGFAPAPIVLGLILGPIAEEGLAQSILISEGFFSLLGLFFTRPITLVLMLFCILSLLSPYIGKLLKSQKAKEEQEKEEAEESL</sequence>
<evidence type="ECO:0000256" key="1">
    <source>
        <dbReference type="SAM" id="Phobius"/>
    </source>
</evidence>
<organism evidence="3 4">
    <name type="scientific">Salibacterium halotolerans</name>
    <dbReference type="NCBI Taxonomy" id="1884432"/>
    <lineage>
        <taxon>Bacteria</taxon>
        <taxon>Bacillati</taxon>
        <taxon>Bacillota</taxon>
        <taxon>Bacilli</taxon>
        <taxon>Bacillales</taxon>
        <taxon>Bacillaceae</taxon>
    </lineage>
</organism>
<keyword evidence="1" id="KW-0472">Membrane</keyword>
<evidence type="ECO:0000313" key="4">
    <source>
        <dbReference type="Proteomes" id="UP000198892"/>
    </source>
</evidence>
<feature type="transmembrane region" description="Helical" evidence="1">
    <location>
        <begin position="58"/>
        <end position="79"/>
    </location>
</feature>
<feature type="transmembrane region" description="Helical" evidence="1">
    <location>
        <begin position="253"/>
        <end position="278"/>
    </location>
</feature>
<feature type="transmembrane region" description="Helical" evidence="1">
    <location>
        <begin position="167"/>
        <end position="185"/>
    </location>
</feature>
<keyword evidence="1" id="KW-1133">Transmembrane helix</keyword>
<feature type="transmembrane region" description="Helical" evidence="1">
    <location>
        <begin position="414"/>
        <end position="443"/>
    </location>
</feature>
<feature type="transmembrane region" description="Helical" evidence="1">
    <location>
        <begin position="116"/>
        <end position="137"/>
    </location>
</feature>
<keyword evidence="1" id="KW-0812">Transmembrane</keyword>
<dbReference type="OrthoDB" id="9781349at2"/>
<dbReference type="Pfam" id="PF01970">
    <property type="entry name" value="TctA"/>
    <property type="match status" value="1"/>
</dbReference>
<dbReference type="PANTHER" id="PTHR35342">
    <property type="entry name" value="TRICARBOXYLIC TRANSPORT PROTEIN"/>
    <property type="match status" value="1"/>
</dbReference>
<feature type="transmembrane region" description="Helical" evidence="1">
    <location>
        <begin position="355"/>
        <end position="377"/>
    </location>
</feature>
<dbReference type="RefSeq" id="WP_093334774.1">
    <property type="nucleotide sequence ID" value="NZ_FOXD01000001.1"/>
</dbReference>
<dbReference type="PANTHER" id="PTHR35342:SF5">
    <property type="entry name" value="TRICARBOXYLIC TRANSPORT PROTEIN"/>
    <property type="match status" value="1"/>
</dbReference>
<dbReference type="AlphaFoldDB" id="A0A1I5LCT2"/>
<feature type="transmembrane region" description="Helical" evidence="1">
    <location>
        <begin position="475"/>
        <end position="494"/>
    </location>
</feature>
<proteinExistence type="predicted"/>
<feature type="transmembrane region" description="Helical" evidence="1">
    <location>
        <begin position="389"/>
        <end position="408"/>
    </location>
</feature>
<gene>
    <name evidence="3" type="ORF">SAMN05518683_101195</name>
</gene>
<dbReference type="InterPro" id="IPR002823">
    <property type="entry name" value="DUF112_TM"/>
</dbReference>
<accession>A0A1I5LCT2</accession>
<feature type="transmembrane region" description="Helical" evidence="1">
    <location>
        <begin position="197"/>
        <end position="217"/>
    </location>
</feature>
<dbReference type="EMBL" id="FOXD01000001">
    <property type="protein sequence ID" value="SFO95058.1"/>
    <property type="molecule type" value="Genomic_DNA"/>
</dbReference>